<dbReference type="AlphaFoldDB" id="A0A9P5NKA7"/>
<gene>
    <name evidence="1" type="ORF">CPB84DRAFT_1784826</name>
</gene>
<evidence type="ECO:0000313" key="2">
    <source>
        <dbReference type="Proteomes" id="UP000724874"/>
    </source>
</evidence>
<name>A0A9P5NKA7_GYMJU</name>
<proteinExistence type="predicted"/>
<evidence type="ECO:0000313" key="1">
    <source>
        <dbReference type="EMBL" id="KAF8890534.1"/>
    </source>
</evidence>
<dbReference type="Proteomes" id="UP000724874">
    <property type="component" value="Unassembled WGS sequence"/>
</dbReference>
<protein>
    <recommendedName>
        <fullName evidence="3">F-box domain-containing protein</fullName>
    </recommendedName>
</protein>
<dbReference type="Gene3D" id="3.80.10.10">
    <property type="entry name" value="Ribonuclease Inhibitor"/>
    <property type="match status" value="1"/>
</dbReference>
<evidence type="ECO:0008006" key="3">
    <source>
        <dbReference type="Google" id="ProtNLM"/>
    </source>
</evidence>
<accession>A0A9P5NKA7</accession>
<reference evidence="1" key="1">
    <citation type="submission" date="2020-11" db="EMBL/GenBank/DDBJ databases">
        <authorList>
            <consortium name="DOE Joint Genome Institute"/>
            <person name="Ahrendt S."/>
            <person name="Riley R."/>
            <person name="Andreopoulos W."/>
            <person name="LaButti K."/>
            <person name="Pangilinan J."/>
            <person name="Ruiz-duenas F.J."/>
            <person name="Barrasa J.M."/>
            <person name="Sanchez-Garcia M."/>
            <person name="Camarero S."/>
            <person name="Miyauchi S."/>
            <person name="Serrano A."/>
            <person name="Linde D."/>
            <person name="Babiker R."/>
            <person name="Drula E."/>
            <person name="Ayuso-Fernandez I."/>
            <person name="Pacheco R."/>
            <person name="Padilla G."/>
            <person name="Ferreira P."/>
            <person name="Barriuso J."/>
            <person name="Kellner H."/>
            <person name="Castanera R."/>
            <person name="Alfaro M."/>
            <person name="Ramirez L."/>
            <person name="Pisabarro A.G."/>
            <person name="Kuo A."/>
            <person name="Tritt A."/>
            <person name="Lipzen A."/>
            <person name="He G."/>
            <person name="Yan M."/>
            <person name="Ng V."/>
            <person name="Cullen D."/>
            <person name="Martin F."/>
            <person name="Rosso M.-N."/>
            <person name="Henrissat B."/>
            <person name="Hibbett D."/>
            <person name="Martinez A.T."/>
            <person name="Grigoriev I.V."/>
        </authorList>
    </citation>
    <scope>NUCLEOTIDE SEQUENCE</scope>
    <source>
        <strain evidence="1">AH 44721</strain>
    </source>
</reference>
<keyword evidence="2" id="KW-1185">Reference proteome</keyword>
<dbReference type="EMBL" id="JADNYJ010000075">
    <property type="protein sequence ID" value="KAF8890534.1"/>
    <property type="molecule type" value="Genomic_DNA"/>
</dbReference>
<dbReference type="InterPro" id="IPR032675">
    <property type="entry name" value="LRR_dom_sf"/>
</dbReference>
<dbReference type="OrthoDB" id="3365698at2759"/>
<organism evidence="1 2">
    <name type="scientific">Gymnopilus junonius</name>
    <name type="common">Spectacular rustgill mushroom</name>
    <name type="synonym">Gymnopilus spectabilis subsp. junonius</name>
    <dbReference type="NCBI Taxonomy" id="109634"/>
    <lineage>
        <taxon>Eukaryota</taxon>
        <taxon>Fungi</taxon>
        <taxon>Dikarya</taxon>
        <taxon>Basidiomycota</taxon>
        <taxon>Agaricomycotina</taxon>
        <taxon>Agaricomycetes</taxon>
        <taxon>Agaricomycetidae</taxon>
        <taxon>Agaricales</taxon>
        <taxon>Agaricineae</taxon>
        <taxon>Hymenogastraceae</taxon>
        <taxon>Gymnopilus</taxon>
    </lineage>
</organism>
<sequence>MTPSHASPSKRLLVGTRSPVVITNAPIHATFHHLPNHLLMHIFALGMEHHGTPADLDEKSFPFTLLKVCKKWKSVALRTHWLWNNVSVPKYTTEAKGAMACKFMLTWISLSGTVPLDIVHCQAAREASLVKEKKAAVYAGRMLRISLAHEHHLHSLSLVVDNFMLADLHPYLKRTTGNVMGSGIHNLQIELDESVSSAPPHQLTDLLNWMSSLPELREVTLDDMSSALDLSKVPLERLRTSVTLRRWKMLSKEVLEIIRRSISSTALVLQVYAAEDETDKLDPDTHYTMPNLTKLSLSSGYEGFDILTHLILPNLRELDIAGLTHIPDRCERLTQFLWRSKCSLKSLNICDVTLPPSICLDLYMLPSLQSVEEVTFTGIGNNDDFLLTMRALLHKVAAVNNTALEKCRLGVSTVFVGAPSFVVWGTYYDPEKDKKNDYPRHFWFGKKMLNEYEKRNCLILYDPQNSGLQYSKLFYEIFGEAGIRELGF</sequence>
<comment type="caution">
    <text evidence="1">The sequence shown here is derived from an EMBL/GenBank/DDBJ whole genome shotgun (WGS) entry which is preliminary data.</text>
</comment>
<dbReference type="SUPFAM" id="SSF52047">
    <property type="entry name" value="RNI-like"/>
    <property type="match status" value="1"/>
</dbReference>